<name>A0A7U4QK06_DESA2</name>
<dbReference type="PRINTS" id="PR00507">
    <property type="entry name" value="N12N6MTFRASE"/>
</dbReference>
<dbReference type="Pfam" id="PF19587">
    <property type="entry name" value="DUF6094"/>
    <property type="match status" value="1"/>
</dbReference>
<evidence type="ECO:0000259" key="1">
    <source>
        <dbReference type="Pfam" id="PF19587"/>
    </source>
</evidence>
<keyword evidence="2" id="KW-0808">Transferase</keyword>
<sequence length="352" mass="40875">MRPAAQKKMGYYPTPPEIAHIIPSFLKPDEKGKVYRLLDPCCGKGTALNIISQKLSEKYRFKKFKTYGVELDLQRYTEAQAMLNHTIHADALMETRISNEYFSLLFLNPPYDWEQESEETYYSNSTRYELSFLQKYTEKLRPDGILVFIVPFSFLSRYSCCSFLTSNYSHIKIFKFPAELYKPSKQIVIFARKQTLPYDHQLFKTISELKEEEIEEITEVTRPFYELPPSNILKEPRFTSVRFDPEQVAKEVETHGINIEEEINPAIGLTDSIRPLMPLRKGHMALLLASGFMDGILEKDGKKLVIKGFTKTDKTEIEETDDEGNRVKKTIQKPKTVIRALDIENKKILTIE</sequence>
<dbReference type="Gene3D" id="3.40.50.150">
    <property type="entry name" value="Vaccinia Virus protein VP39"/>
    <property type="match status" value="1"/>
</dbReference>
<reference evidence="2 3" key="1">
    <citation type="submission" date="2015-10" db="EMBL/GenBank/DDBJ databases">
        <title>Candidatus Desulfofervidus auxilii, a hydrogenotrophic sulfate-reducing bacterium involved in the thermophilic anaerobic oxidation of methane.</title>
        <authorList>
            <person name="Krukenberg V."/>
            <person name="Richter M."/>
            <person name="Wegener G."/>
        </authorList>
    </citation>
    <scope>NUCLEOTIDE SEQUENCE [LARGE SCALE GENOMIC DNA]</scope>
    <source>
        <strain evidence="2 3">HS1</strain>
    </source>
</reference>
<dbReference type="EMBL" id="CP013015">
    <property type="protein sequence ID" value="AMM40761.1"/>
    <property type="molecule type" value="Genomic_DNA"/>
</dbReference>
<dbReference type="KEGG" id="daw:HS1_000957"/>
<dbReference type="CDD" id="cd02440">
    <property type="entry name" value="AdoMet_MTases"/>
    <property type="match status" value="1"/>
</dbReference>
<evidence type="ECO:0000313" key="2">
    <source>
        <dbReference type="EMBL" id="AMM40761.1"/>
    </source>
</evidence>
<dbReference type="InterPro" id="IPR046076">
    <property type="entry name" value="DUF6094"/>
</dbReference>
<keyword evidence="3" id="KW-1185">Reference proteome</keyword>
<accession>A0A7U4QK06</accession>
<dbReference type="AlphaFoldDB" id="A0A7U4QK06"/>
<feature type="domain" description="DUF6094" evidence="1">
    <location>
        <begin position="6"/>
        <end position="228"/>
    </location>
</feature>
<proteinExistence type="predicted"/>
<dbReference type="OrthoDB" id="1843260at2"/>
<dbReference type="Proteomes" id="UP000070560">
    <property type="component" value="Chromosome"/>
</dbReference>
<organism evidence="2 3">
    <name type="scientific">Desulfofervidus auxilii</name>
    <dbReference type="NCBI Taxonomy" id="1621989"/>
    <lineage>
        <taxon>Bacteria</taxon>
        <taxon>Pseudomonadati</taxon>
        <taxon>Thermodesulfobacteriota</taxon>
        <taxon>Candidatus Desulfofervidia</taxon>
        <taxon>Candidatus Desulfofervidales</taxon>
        <taxon>Candidatus Desulfofervidaceae</taxon>
        <taxon>Candidatus Desulfofervidus</taxon>
    </lineage>
</organism>
<protein>
    <submittedName>
        <fullName evidence="2">SAM-dependent methlyltransferase</fullName>
    </submittedName>
</protein>
<dbReference type="RefSeq" id="WP_066061698.1">
    <property type="nucleotide sequence ID" value="NZ_CP013015.1"/>
</dbReference>
<dbReference type="SUPFAM" id="SSF53335">
    <property type="entry name" value="S-adenosyl-L-methionine-dependent methyltransferases"/>
    <property type="match status" value="1"/>
</dbReference>
<dbReference type="InterPro" id="IPR029063">
    <property type="entry name" value="SAM-dependent_MTases_sf"/>
</dbReference>
<evidence type="ECO:0000313" key="3">
    <source>
        <dbReference type="Proteomes" id="UP000070560"/>
    </source>
</evidence>
<gene>
    <name evidence="2" type="ORF">HS1_000957</name>
</gene>
<dbReference type="GO" id="GO:0016740">
    <property type="term" value="F:transferase activity"/>
    <property type="evidence" value="ECO:0007669"/>
    <property type="project" value="UniProtKB-KW"/>
</dbReference>